<proteinExistence type="predicted"/>
<feature type="transmembrane region" description="Helical" evidence="5">
    <location>
        <begin position="271"/>
        <end position="293"/>
    </location>
</feature>
<dbReference type="InterPro" id="IPR020846">
    <property type="entry name" value="MFS_dom"/>
</dbReference>
<dbReference type="GO" id="GO:0022857">
    <property type="term" value="F:transmembrane transporter activity"/>
    <property type="evidence" value="ECO:0007669"/>
    <property type="project" value="InterPro"/>
</dbReference>
<evidence type="ECO:0000259" key="6">
    <source>
        <dbReference type="PROSITE" id="PS50850"/>
    </source>
</evidence>
<dbReference type="PROSITE" id="PS50850">
    <property type="entry name" value="MFS"/>
    <property type="match status" value="1"/>
</dbReference>
<evidence type="ECO:0000256" key="3">
    <source>
        <dbReference type="ARBA" id="ARBA00022989"/>
    </source>
</evidence>
<dbReference type="RefSeq" id="WP_217639196.1">
    <property type="nucleotide sequence ID" value="NZ_FNIA01000055.1"/>
</dbReference>
<feature type="transmembrane region" description="Helical" evidence="5">
    <location>
        <begin position="305"/>
        <end position="332"/>
    </location>
</feature>
<evidence type="ECO:0000256" key="2">
    <source>
        <dbReference type="ARBA" id="ARBA00022692"/>
    </source>
</evidence>
<organism evidence="7 8">
    <name type="scientific">Haloarchaeobius iranensis</name>
    <dbReference type="NCBI Taxonomy" id="996166"/>
    <lineage>
        <taxon>Archaea</taxon>
        <taxon>Methanobacteriati</taxon>
        <taxon>Methanobacteriota</taxon>
        <taxon>Stenosarchaea group</taxon>
        <taxon>Halobacteria</taxon>
        <taxon>Halobacteriales</taxon>
        <taxon>Halorubellaceae</taxon>
        <taxon>Haloarchaeobius</taxon>
    </lineage>
</organism>
<feature type="transmembrane region" description="Helical" evidence="5">
    <location>
        <begin position="359"/>
        <end position="378"/>
    </location>
</feature>
<keyword evidence="3 5" id="KW-1133">Transmembrane helix</keyword>
<dbReference type="Pfam" id="PF07690">
    <property type="entry name" value="MFS_1"/>
    <property type="match status" value="1"/>
</dbReference>
<feature type="domain" description="Major facilitator superfamily (MFS) profile" evidence="6">
    <location>
        <begin position="1"/>
        <end position="415"/>
    </location>
</feature>
<feature type="transmembrane region" description="Helical" evidence="5">
    <location>
        <begin position="390"/>
        <end position="410"/>
    </location>
</feature>
<feature type="transmembrane region" description="Helical" evidence="5">
    <location>
        <begin position="35"/>
        <end position="54"/>
    </location>
</feature>
<dbReference type="InterPro" id="IPR053160">
    <property type="entry name" value="MFS_DHA3_Transporter"/>
</dbReference>
<dbReference type="GO" id="GO:0016020">
    <property type="term" value="C:membrane"/>
    <property type="evidence" value="ECO:0007669"/>
    <property type="project" value="UniProtKB-SubCell"/>
</dbReference>
<protein>
    <submittedName>
        <fullName evidence="7">Nitrate/nitrite transporter NarK</fullName>
    </submittedName>
</protein>
<dbReference type="AlphaFoldDB" id="A0A1H0C2S2"/>
<dbReference type="Gene3D" id="1.20.1250.20">
    <property type="entry name" value="MFS general substrate transporter like domains"/>
    <property type="match status" value="1"/>
</dbReference>
<dbReference type="InterPro" id="IPR011701">
    <property type="entry name" value="MFS"/>
</dbReference>
<evidence type="ECO:0000256" key="1">
    <source>
        <dbReference type="ARBA" id="ARBA00004141"/>
    </source>
</evidence>
<dbReference type="OrthoDB" id="85689at2157"/>
<feature type="transmembrane region" description="Helical" evidence="5">
    <location>
        <begin position="241"/>
        <end position="259"/>
    </location>
</feature>
<accession>A0A1H0C2S2</accession>
<evidence type="ECO:0000256" key="4">
    <source>
        <dbReference type="ARBA" id="ARBA00023136"/>
    </source>
</evidence>
<dbReference type="PANTHER" id="PTHR23530:SF1">
    <property type="entry name" value="PERMEASE, MAJOR FACILITATOR SUPERFAMILY-RELATED"/>
    <property type="match status" value="1"/>
</dbReference>
<feature type="transmembrane region" description="Helical" evidence="5">
    <location>
        <begin position="60"/>
        <end position="83"/>
    </location>
</feature>
<dbReference type="EMBL" id="FNIA01000055">
    <property type="protein sequence ID" value="SDN52142.1"/>
    <property type="molecule type" value="Genomic_DNA"/>
</dbReference>
<feature type="transmembrane region" description="Helical" evidence="5">
    <location>
        <begin position="95"/>
        <end position="113"/>
    </location>
</feature>
<name>A0A1H0C2S2_9EURY</name>
<keyword evidence="8" id="KW-1185">Reference proteome</keyword>
<dbReference type="InterPro" id="IPR001958">
    <property type="entry name" value="Tet-R_TetA/multi-R_MdtG-like"/>
</dbReference>
<dbReference type="SUPFAM" id="SSF103473">
    <property type="entry name" value="MFS general substrate transporter"/>
    <property type="match status" value="1"/>
</dbReference>
<feature type="transmembrane region" description="Helical" evidence="5">
    <location>
        <begin position="186"/>
        <end position="205"/>
    </location>
</feature>
<evidence type="ECO:0000313" key="8">
    <source>
        <dbReference type="Proteomes" id="UP000199370"/>
    </source>
</evidence>
<sequence>MNSVTIIPITHIGFSAAIAKREKVQMETGRLKWRYYVYSLTETQGLIAPVWVLLLQARGLSYTDIGVLGALYWAVLVLAEIPTGYLGDRLGRRQSLLVAAVVTALGIGGLALAQTLLPLALALATWAVGITFRSGTADAWLYSALAQAGASETYTDVRGRGRALKLAATAVTAVVGGVLYSRLIIAPFVLTAGLLAINAVIVLSFPTISDTADQSQSESWRLAMTREDLKHLFDQPGVRGFVGYTVLLFGLVEVARTFIQPIVVGSQVGLPVAAVGGLYASFNLVAAGASATTGRIERTFGRRRWFLVAPFLLAGSFMLLPVSPVLAVPSFIGMEAIWQVSKTFQSSVVNERTPDRRRATILSVVSMAGGVAAISFRAIGGVLADLRGPLLMLAVLAFVFAVGAGALLTVTPEVVFRPAETDTSE</sequence>
<dbReference type="Proteomes" id="UP000199370">
    <property type="component" value="Unassembled WGS sequence"/>
</dbReference>
<evidence type="ECO:0000313" key="7">
    <source>
        <dbReference type="EMBL" id="SDN52142.1"/>
    </source>
</evidence>
<comment type="subcellular location">
    <subcellularLocation>
        <location evidence="1">Membrane</location>
        <topology evidence="1">Multi-pass membrane protein</topology>
    </subcellularLocation>
</comment>
<dbReference type="PRINTS" id="PR01035">
    <property type="entry name" value="TCRTETA"/>
</dbReference>
<gene>
    <name evidence="7" type="ORF">SAMN05192554_1554</name>
</gene>
<reference evidence="7 8" key="1">
    <citation type="submission" date="2016-10" db="EMBL/GenBank/DDBJ databases">
        <authorList>
            <person name="de Groot N.N."/>
        </authorList>
    </citation>
    <scope>NUCLEOTIDE SEQUENCE [LARGE SCALE GENOMIC DNA]</scope>
    <source>
        <strain evidence="8">EB21,IBRC-M 10013,KCTC 4048</strain>
    </source>
</reference>
<keyword evidence="4 5" id="KW-0472">Membrane</keyword>
<evidence type="ECO:0000256" key="5">
    <source>
        <dbReference type="SAM" id="Phobius"/>
    </source>
</evidence>
<dbReference type="InterPro" id="IPR036259">
    <property type="entry name" value="MFS_trans_sf"/>
</dbReference>
<dbReference type="STRING" id="996166.SAMN05192554_1554"/>
<dbReference type="PANTHER" id="PTHR23530">
    <property type="entry name" value="TRANSPORT PROTEIN-RELATED"/>
    <property type="match status" value="1"/>
</dbReference>
<keyword evidence="2 5" id="KW-0812">Transmembrane</keyword>